<evidence type="ECO:0000256" key="1">
    <source>
        <dbReference type="SAM" id="MobiDB-lite"/>
    </source>
</evidence>
<evidence type="ECO:0000313" key="3">
    <source>
        <dbReference type="EMBL" id="PUU74046.1"/>
    </source>
</evidence>
<dbReference type="AlphaFoldDB" id="A0A2T6ZF06"/>
<reference evidence="3 4" key="1">
    <citation type="submission" date="2017-04" db="EMBL/GenBank/DDBJ databases">
        <title>Draft genome sequence of Tuber borchii Vittad., a whitish edible truffle.</title>
        <authorList>
            <consortium name="DOE Joint Genome Institute"/>
            <person name="Murat C."/>
            <person name="Kuo A."/>
            <person name="Barry K.W."/>
            <person name="Clum A."/>
            <person name="Dockter R.B."/>
            <person name="Fauchery L."/>
            <person name="Iotti M."/>
            <person name="Kohler A."/>
            <person name="Labutti K."/>
            <person name="Lindquist E.A."/>
            <person name="Lipzen A."/>
            <person name="Ohm R.A."/>
            <person name="Wang M."/>
            <person name="Grigoriev I.V."/>
            <person name="Zambonelli A."/>
            <person name="Martin F.M."/>
        </authorList>
    </citation>
    <scope>NUCLEOTIDE SEQUENCE [LARGE SCALE GENOMIC DNA]</scope>
    <source>
        <strain evidence="3 4">Tbo3840</strain>
    </source>
</reference>
<comment type="caution">
    <text evidence="3">The sequence shown here is derived from an EMBL/GenBank/DDBJ whole genome shotgun (WGS) entry which is preliminary data.</text>
</comment>
<name>A0A2T6ZF06_TUBBO</name>
<proteinExistence type="predicted"/>
<dbReference type="Gene3D" id="1.20.1280.50">
    <property type="match status" value="1"/>
</dbReference>
<feature type="compositionally biased region" description="Low complexity" evidence="1">
    <location>
        <begin position="250"/>
        <end position="261"/>
    </location>
</feature>
<evidence type="ECO:0000313" key="4">
    <source>
        <dbReference type="Proteomes" id="UP000244722"/>
    </source>
</evidence>
<dbReference type="SMART" id="SM00256">
    <property type="entry name" value="FBOX"/>
    <property type="match status" value="1"/>
</dbReference>
<dbReference type="Pfam" id="PF12937">
    <property type="entry name" value="F-box-like"/>
    <property type="match status" value="1"/>
</dbReference>
<accession>A0A2T6ZF06</accession>
<dbReference type="OrthoDB" id="5385983at2759"/>
<dbReference type="PROSITE" id="PS50181">
    <property type="entry name" value="FBOX"/>
    <property type="match status" value="1"/>
</dbReference>
<dbReference type="EMBL" id="NESQ01000326">
    <property type="protein sequence ID" value="PUU74046.1"/>
    <property type="molecule type" value="Genomic_DNA"/>
</dbReference>
<keyword evidence="4" id="KW-1185">Reference proteome</keyword>
<gene>
    <name evidence="3" type="ORF">B9Z19DRAFT_1103681</name>
</gene>
<organism evidence="3 4">
    <name type="scientific">Tuber borchii</name>
    <name type="common">White truffle</name>
    <dbReference type="NCBI Taxonomy" id="42251"/>
    <lineage>
        <taxon>Eukaryota</taxon>
        <taxon>Fungi</taxon>
        <taxon>Dikarya</taxon>
        <taxon>Ascomycota</taxon>
        <taxon>Pezizomycotina</taxon>
        <taxon>Pezizomycetes</taxon>
        <taxon>Pezizales</taxon>
        <taxon>Tuberaceae</taxon>
        <taxon>Tuber</taxon>
    </lineage>
</organism>
<feature type="region of interest" description="Disordered" evidence="1">
    <location>
        <begin position="243"/>
        <end position="282"/>
    </location>
</feature>
<protein>
    <recommendedName>
        <fullName evidence="2">F-box domain-containing protein</fullName>
    </recommendedName>
</protein>
<feature type="domain" description="F-box" evidence="2">
    <location>
        <begin position="4"/>
        <end position="50"/>
    </location>
</feature>
<evidence type="ECO:0000259" key="2">
    <source>
        <dbReference type="PROSITE" id="PS50181"/>
    </source>
</evidence>
<dbReference type="InterPro" id="IPR036047">
    <property type="entry name" value="F-box-like_dom_sf"/>
</dbReference>
<dbReference type="SUPFAM" id="SSF81383">
    <property type="entry name" value="F-box domain"/>
    <property type="match status" value="1"/>
</dbReference>
<dbReference type="InterPro" id="IPR001810">
    <property type="entry name" value="F-box_dom"/>
</dbReference>
<dbReference type="Proteomes" id="UP000244722">
    <property type="component" value="Unassembled WGS sequence"/>
</dbReference>
<sequence>MTNGLSLEKLPLEVIHHVFSLLSTRDLTLLRLTSHSMLSAATANTHWRRRFFDSLLPSYAALTDISSIAHNQWAFQLVPDGWFRAYITVIRIAREDWLHTNEELKGSTWMVFFKSFLREGGAKSDDAAAHALVELTHDLTSVPIEGLPLRGSSWHVDQNKSLRFSAYPPIVPSRDPHTWSLSVLNTTILEESNTAGLIDEDKRQALESSVRDSLQAIQDRRKSELSARFRKLHLLRSEARERSMNCDYQGSSNSGSSRSGSASGGGDERIVVSPLGEAGTYT</sequence>